<dbReference type="KEGG" id="sla:SERLADRAFT_437108"/>
<reference evidence="3" key="1">
    <citation type="submission" date="2011-04" db="EMBL/GenBank/DDBJ databases">
        <title>Evolution of plant cell wall degrading machinery underlies the functional diversity of forest fungi.</title>
        <authorList>
            <consortium name="US DOE Joint Genome Institute (JGI-PGF)"/>
            <person name="Eastwood D.C."/>
            <person name="Floudas D."/>
            <person name="Binder M."/>
            <person name="Majcherczyk A."/>
            <person name="Schneider P."/>
            <person name="Aerts A."/>
            <person name="Asiegbu F.O."/>
            <person name="Baker S.E."/>
            <person name="Barry K."/>
            <person name="Bendiksby M."/>
            <person name="Blumentritt M."/>
            <person name="Coutinho P.M."/>
            <person name="Cullen D."/>
            <person name="Cullen D."/>
            <person name="Gathman A."/>
            <person name="Goodell B."/>
            <person name="Henrissat B."/>
            <person name="Ihrmark K."/>
            <person name="Kauserud H."/>
            <person name="Kohler A."/>
            <person name="LaButti K."/>
            <person name="Lapidus A."/>
            <person name="Lavin J.L."/>
            <person name="Lee Y.-H."/>
            <person name="Lindquist E."/>
            <person name="Lilly W."/>
            <person name="Lucas S."/>
            <person name="Morin E."/>
            <person name="Murat C."/>
            <person name="Oguiza J.A."/>
            <person name="Park J."/>
            <person name="Pisabarro A.G."/>
            <person name="Riley R."/>
            <person name="Rosling A."/>
            <person name="Salamov A."/>
            <person name="Schmidt O."/>
            <person name="Schmutz J."/>
            <person name="Skrede I."/>
            <person name="Stenlid J."/>
            <person name="Wiebenga A."/>
            <person name="Xie X."/>
            <person name="Kues U."/>
            <person name="Hibbett D.S."/>
            <person name="Hoffmeister D."/>
            <person name="Hogberg N."/>
            <person name="Martin F."/>
            <person name="Grigoriev I.V."/>
            <person name="Watkinson S.C."/>
        </authorList>
    </citation>
    <scope>NUCLEOTIDE SEQUENCE</scope>
    <source>
        <strain evidence="3">S7.9</strain>
    </source>
</reference>
<dbReference type="HOGENOM" id="CLU_011749_0_0_1"/>
<sequence length="664" mass="73271">MDPVISKLQEKLEQNSDNATLQDLLSSLINLQQESPSRPARRAASPSWDLLTRDFEVLKARAIWEDTDENAQLLENLRIFLTADSSNPEDAVNGSYPSASSQRSNHNSGSTEAMPIPSVMTTRFPLLSSSVDPVVLPLELVELLNHVYFLHLVATDPSKVLPPGKSLLSMMSRTHAQGDSQDDSLSGLRTKVEDMVHKAFWDEALESLSNPEPSSQLPRLKLLYSDLQVALSPLLPPHHPVLVTMTAPLSPTSSPLHSAIMHLREVLASLRQRCAPVRDSHLDTLSRALDDPPPRSSPPVALATLVAETVKSILQLADVMKDDLSQFVLGNMTEQQLRSTVIQQAKTQERSIILDIWNPDRISEHWTTWLDNIQQPVHVPEDRHKWVVRLVQSLGGTSPVSCTLPTKKVSNSSLSNGSTEDEQPTPANPNSLPPIFFFTTPTLLSLQNYLQALVIAASLRSLTRLPLPNSRANSVQGNSPGADFMERVWSMLKAEVDEEEGTGDTKLVNLADEVVRARRYASTLDATSLDTGEESRLRAAVDRTLKPHDPVFVLLQKRLLNALAARLVQCRDEVVAESSRVPERMQTGREGERAGKRPRLILNLEDVGVNGADAQKAPEMVAVKGFEDPVLARAVGEVFGQMKDCIDWTETVWSDVIEGNEVSM</sequence>
<dbReference type="GO" id="GO:0007165">
    <property type="term" value="P:signal transduction"/>
    <property type="evidence" value="ECO:0007669"/>
    <property type="project" value="TreeGrafter"/>
</dbReference>
<dbReference type="OrthoDB" id="276323at2759"/>
<dbReference type="AlphaFoldDB" id="F8NV94"/>
<feature type="region of interest" description="Disordered" evidence="2">
    <location>
        <begin position="402"/>
        <end position="428"/>
    </location>
</feature>
<evidence type="ECO:0000256" key="1">
    <source>
        <dbReference type="ARBA" id="ARBA00010954"/>
    </source>
</evidence>
<proteinExistence type="inferred from homology"/>
<feature type="compositionally biased region" description="Polar residues" evidence="2">
    <location>
        <begin position="402"/>
        <end position="418"/>
    </location>
</feature>
<dbReference type="GeneID" id="18814802"/>
<accession>F8NV94</accession>
<comment type="similarity">
    <text evidence="1">Belongs to the TCP11 family.</text>
</comment>
<dbReference type="InterPro" id="IPR008862">
    <property type="entry name" value="Tcp11"/>
</dbReference>
<organism>
    <name type="scientific">Serpula lacrymans var. lacrymans (strain S7.9)</name>
    <name type="common">Dry rot fungus</name>
    <dbReference type="NCBI Taxonomy" id="578457"/>
    <lineage>
        <taxon>Eukaryota</taxon>
        <taxon>Fungi</taxon>
        <taxon>Dikarya</taxon>
        <taxon>Basidiomycota</taxon>
        <taxon>Agaricomycotina</taxon>
        <taxon>Agaricomycetes</taxon>
        <taxon>Agaricomycetidae</taxon>
        <taxon>Boletales</taxon>
        <taxon>Coniophorineae</taxon>
        <taxon>Serpulaceae</taxon>
        <taxon>Serpula</taxon>
    </lineage>
</organism>
<evidence type="ECO:0000256" key="2">
    <source>
        <dbReference type="SAM" id="MobiDB-lite"/>
    </source>
</evidence>
<protein>
    <submittedName>
        <fullName evidence="3">Uncharacterized protein</fullName>
    </submittedName>
</protein>
<dbReference type="EMBL" id="GL945433">
    <property type="protein sequence ID" value="EGO25356.1"/>
    <property type="molecule type" value="Genomic_DNA"/>
</dbReference>
<gene>
    <name evidence="3" type="ORF">SERLADRAFT_437108</name>
</gene>
<name>F8NV94_SERL9</name>
<dbReference type="RefSeq" id="XP_007317478.1">
    <property type="nucleotide sequence ID" value="XM_007317416.1"/>
</dbReference>
<dbReference type="Proteomes" id="UP000008064">
    <property type="component" value="Unassembled WGS sequence"/>
</dbReference>
<dbReference type="PANTHER" id="PTHR12832">
    <property type="entry name" value="TESTIS-SPECIFIC PROTEIN PBS13 T-COMPLEX 11"/>
    <property type="match status" value="1"/>
</dbReference>
<dbReference type="Pfam" id="PF05794">
    <property type="entry name" value="Tcp11"/>
    <property type="match status" value="1"/>
</dbReference>
<feature type="region of interest" description="Disordered" evidence="2">
    <location>
        <begin position="87"/>
        <end position="114"/>
    </location>
</feature>
<feature type="compositionally biased region" description="Polar residues" evidence="2">
    <location>
        <begin position="95"/>
        <end position="111"/>
    </location>
</feature>
<evidence type="ECO:0000313" key="3">
    <source>
        <dbReference type="EMBL" id="EGO25356.1"/>
    </source>
</evidence>
<dbReference type="PANTHER" id="PTHR12832:SF11">
    <property type="entry name" value="LD23868P"/>
    <property type="match status" value="1"/>
</dbReference>